<keyword evidence="3 8" id="KW-0808">Transferase</keyword>
<dbReference type="Pfam" id="PF01555">
    <property type="entry name" value="N6_N4_Mtase"/>
    <property type="match status" value="1"/>
</dbReference>
<dbReference type="Gene3D" id="3.40.50.150">
    <property type="entry name" value="Vaccinia Virus protein VP39"/>
    <property type="match status" value="1"/>
</dbReference>
<dbReference type="AlphaFoldDB" id="A0A323TVX0"/>
<dbReference type="InterPro" id="IPR002295">
    <property type="entry name" value="N4/N6-MTase_EcoPI_Mod-like"/>
</dbReference>
<evidence type="ECO:0000256" key="1">
    <source>
        <dbReference type="ARBA" id="ARBA00006594"/>
    </source>
</evidence>
<accession>A0A323TVX0</accession>
<keyword evidence="5" id="KW-0175">Coiled coil</keyword>
<dbReference type="GO" id="GO:0003677">
    <property type="term" value="F:DNA binding"/>
    <property type="evidence" value="ECO:0007669"/>
    <property type="project" value="InterPro"/>
</dbReference>
<dbReference type="InterPro" id="IPR041405">
    <property type="entry name" value="T3RM_EcoP15I_C"/>
</dbReference>
<keyword evidence="4" id="KW-0949">S-adenosyl-L-methionine</keyword>
<reference evidence="8" key="1">
    <citation type="submission" date="2018-06" db="EMBL/GenBank/DDBJ databases">
        <title>Sequence of the Fusobacterium nucleatum str. 12230 genome.</title>
        <authorList>
            <person name="Navarre W."/>
        </authorList>
    </citation>
    <scope>NUCLEOTIDE SEQUENCE [LARGE SCALE GENOMIC DNA]</scope>
    <source>
        <strain evidence="8">12230</strain>
    </source>
</reference>
<keyword evidence="2 8" id="KW-0489">Methyltransferase</keyword>
<feature type="coiled-coil region" evidence="5">
    <location>
        <begin position="612"/>
        <end position="639"/>
    </location>
</feature>
<proteinExistence type="inferred from homology"/>
<dbReference type="PIRSF" id="PIRSF015855">
    <property type="entry name" value="TypeIII_Mtase_mKpnI"/>
    <property type="match status" value="1"/>
</dbReference>
<comment type="caution">
    <text evidence="8">The sequence shown here is derived from an EMBL/GenBank/DDBJ whole genome shotgun (WGS) entry which is preliminary data.</text>
</comment>
<dbReference type="InterPro" id="IPR002052">
    <property type="entry name" value="DNA_methylase_N6_adenine_CS"/>
</dbReference>
<comment type="similarity">
    <text evidence="1">Belongs to the N(4)/N(6)-methyltransferase family.</text>
</comment>
<gene>
    <name evidence="8" type="ORF">DNF10_08835</name>
</gene>
<dbReference type="SMR" id="A0A323TVX0"/>
<evidence type="ECO:0000256" key="2">
    <source>
        <dbReference type="ARBA" id="ARBA00022603"/>
    </source>
</evidence>
<evidence type="ECO:0000259" key="6">
    <source>
        <dbReference type="Pfam" id="PF01555"/>
    </source>
</evidence>
<dbReference type="InterPro" id="IPR002941">
    <property type="entry name" value="DNA_methylase_N4/N6"/>
</dbReference>
<dbReference type="Pfam" id="PF18273">
    <property type="entry name" value="T3RM_EcoP15I_C"/>
    <property type="match status" value="1"/>
</dbReference>
<evidence type="ECO:0000313" key="8">
    <source>
        <dbReference type="EMBL" id="PZA03989.1"/>
    </source>
</evidence>
<dbReference type="InterPro" id="IPR029063">
    <property type="entry name" value="SAM-dependent_MTases_sf"/>
</dbReference>
<feature type="domain" description="DNA methylase N-4/N-6" evidence="6">
    <location>
        <begin position="118"/>
        <end position="461"/>
    </location>
</feature>
<dbReference type="SUPFAM" id="SSF53335">
    <property type="entry name" value="S-adenosyl-L-methionine-dependent methyltransferases"/>
    <property type="match status" value="1"/>
</dbReference>
<dbReference type="EMBL" id="QKOC01000012">
    <property type="protein sequence ID" value="PZA03989.1"/>
    <property type="molecule type" value="Genomic_DNA"/>
</dbReference>
<evidence type="ECO:0000256" key="3">
    <source>
        <dbReference type="ARBA" id="ARBA00022679"/>
    </source>
</evidence>
<organism evidence="8">
    <name type="scientific">Fusobacterium nucleatum</name>
    <dbReference type="NCBI Taxonomy" id="851"/>
    <lineage>
        <taxon>Bacteria</taxon>
        <taxon>Fusobacteriati</taxon>
        <taxon>Fusobacteriota</taxon>
        <taxon>Fusobacteriia</taxon>
        <taxon>Fusobacteriales</taxon>
        <taxon>Fusobacteriaceae</taxon>
        <taxon>Fusobacterium</taxon>
    </lineage>
</organism>
<dbReference type="GO" id="GO:0032259">
    <property type="term" value="P:methylation"/>
    <property type="evidence" value="ECO:0007669"/>
    <property type="project" value="UniProtKB-KW"/>
</dbReference>
<sequence>MLKNNLLYNENVKANTKEIELLKKNFSNYFDKNGEFLFNQFQNMLKQNDVILNKEGYELKFLGKSYARYLSSTKTETFIAPHSQHNEIEKNKNSENIYIIGDNIDALKHLLGSYAGKIKCIYIDPPYNTGSDGFIYPDNFKFTTNQLANIIGIDENEAERILNLSGKSSHSAWLTFMYPRLILARDLLSDDGVIFISIDDNEQANLKLVCDEIFGEENFVAIGPRKTGAGSAASNSDNVLRKINDFVYIYLKSDNVIFNKILVGEKEFPYNDKLGNYNLASLQASGSDSTRSARPKMYYPVYVFNDNKITTDKIENPKKILLPVKNKAGEDGRWIWSKERFEKDKDNYLYYDGEKLYRKVYKNQQENNNKYQIYKAWFEEYRNAEGTKEIEQLFNNSKIFDYPKPTGLIKHLLEMGTNKNSIILDFFSGSGTTAHAVMKLNSEDGGNRKYICVQIPEKIAEDKVAFKEGYKTIDEIGRKRIQLSAKKIKEETNANIDYGFKLYSLETLQDNIIENLNDFEANPKLIPEDMIKAFDTDITEGKNSILATWLVLDGYGLTKKTEKYKLKNFEADRIENSLYIIQKGLSSEDVIELVRKIETTELDITRVVIYAHSIIFNVLQELRKNLKNLRNNKNVELIERY</sequence>
<protein>
    <submittedName>
        <fullName evidence="8">Site-specific DNA-methyltransferase</fullName>
    </submittedName>
</protein>
<dbReference type="PRINTS" id="PR00506">
    <property type="entry name" value="D21N6MTFRASE"/>
</dbReference>
<dbReference type="GO" id="GO:0008170">
    <property type="term" value="F:N-methyltransferase activity"/>
    <property type="evidence" value="ECO:0007669"/>
    <property type="project" value="InterPro"/>
</dbReference>
<name>A0A323TVX0_FUSNU</name>
<evidence type="ECO:0000256" key="4">
    <source>
        <dbReference type="ARBA" id="ARBA00022691"/>
    </source>
</evidence>
<evidence type="ECO:0000259" key="7">
    <source>
        <dbReference type="Pfam" id="PF18273"/>
    </source>
</evidence>
<dbReference type="PROSITE" id="PS00092">
    <property type="entry name" value="N6_MTASE"/>
    <property type="match status" value="1"/>
</dbReference>
<feature type="domain" description="Type III R-M EcoP15I C-terminal" evidence="7">
    <location>
        <begin position="540"/>
        <end position="635"/>
    </location>
</feature>
<evidence type="ECO:0000256" key="5">
    <source>
        <dbReference type="SAM" id="Coils"/>
    </source>
</evidence>